<dbReference type="EMBL" id="CP035758">
    <property type="protein sequence ID" value="QBD79724.1"/>
    <property type="molecule type" value="Genomic_DNA"/>
</dbReference>
<evidence type="ECO:0008006" key="5">
    <source>
        <dbReference type="Google" id="ProtNLM"/>
    </source>
</evidence>
<gene>
    <name evidence="3" type="ORF">EPA93_28600</name>
</gene>
<feature type="domain" description="Thiopeptide-type bacteriocin biosynthesis" evidence="2">
    <location>
        <begin position="814"/>
        <end position="1079"/>
    </location>
</feature>
<dbReference type="OrthoDB" id="145323at2"/>
<dbReference type="InterPro" id="IPR006827">
    <property type="entry name" value="Lant_deHydtase_N"/>
</dbReference>
<dbReference type="AlphaFoldDB" id="A0A4P6JW02"/>
<dbReference type="Pfam" id="PF14028">
    <property type="entry name" value="Lant_dehydr_C"/>
    <property type="match status" value="1"/>
</dbReference>
<name>A0A4P6JW02_KTERU</name>
<dbReference type="Proteomes" id="UP000290365">
    <property type="component" value="Chromosome"/>
</dbReference>
<evidence type="ECO:0000313" key="3">
    <source>
        <dbReference type="EMBL" id="QBD79724.1"/>
    </source>
</evidence>
<feature type="domain" description="Lantibiotic dehydratase N-terminal" evidence="1">
    <location>
        <begin position="72"/>
        <end position="731"/>
    </location>
</feature>
<evidence type="ECO:0000313" key="4">
    <source>
        <dbReference type="Proteomes" id="UP000290365"/>
    </source>
</evidence>
<reference evidence="3 4" key="1">
    <citation type="submission" date="2019-01" db="EMBL/GenBank/DDBJ databases">
        <title>Ktedonosporobacter rubrisoli SCAWS-G2.</title>
        <authorList>
            <person name="Huang Y."/>
            <person name="Yan B."/>
        </authorList>
    </citation>
    <scope>NUCLEOTIDE SEQUENCE [LARGE SCALE GENOMIC DNA]</scope>
    <source>
        <strain evidence="3 4">SCAWS-G2</strain>
    </source>
</reference>
<keyword evidence="4" id="KW-1185">Reference proteome</keyword>
<accession>A0A4P6JW02</accession>
<dbReference type="KEGG" id="kbs:EPA93_28600"/>
<dbReference type="Pfam" id="PF04738">
    <property type="entry name" value="Lant_dehydr_N"/>
    <property type="match status" value="1"/>
</dbReference>
<protein>
    <recommendedName>
        <fullName evidence="5">Lantibiotic dehydratase</fullName>
    </recommendedName>
</protein>
<dbReference type="RefSeq" id="WP_129890790.1">
    <property type="nucleotide sequence ID" value="NZ_CP035758.1"/>
</dbReference>
<proteinExistence type="predicted"/>
<dbReference type="NCBIfam" id="TIGR03891">
    <property type="entry name" value="thiopep_ocin"/>
    <property type="match status" value="1"/>
</dbReference>
<organism evidence="3 4">
    <name type="scientific">Ktedonosporobacter rubrisoli</name>
    <dbReference type="NCBI Taxonomy" id="2509675"/>
    <lineage>
        <taxon>Bacteria</taxon>
        <taxon>Bacillati</taxon>
        <taxon>Chloroflexota</taxon>
        <taxon>Ktedonobacteria</taxon>
        <taxon>Ktedonobacterales</taxon>
        <taxon>Ktedonosporobacteraceae</taxon>
        <taxon>Ktedonosporobacter</taxon>
    </lineage>
</organism>
<evidence type="ECO:0000259" key="2">
    <source>
        <dbReference type="Pfam" id="PF14028"/>
    </source>
</evidence>
<sequence length="1107" mass="125732">MPEKKQTVHQDTSALYVPAGFYMLRTPTLPADLFKRLVATAPAPPEKQEELEAWLQTSQEQCYQLLGELASQPQIALALALSSTALHEGLTRLRQDNLRSSRIRRTYSSLLRYLIRMCTRPTPFGLFSGVTLGNLAPSTTARLASPPIAQIRTRPDMEWLLALLQKVEEKREYVKQLRVSVNQTAYIAGERALLPLADAYGQQDNRTITLRATSVVRKVFALASTPQPYAELQAALHRAFPQATTQQVENLLWQLWENHFLLSDLHPPLTNAQPAEYIASYLSGLQETGELTQNLQAVLRAASALDSAGYCAPLQRVDELKQSLEVLNPTQKTIQVQVDTALQLRASELQQGIGELAAQAAELLLRLSPAPQGSTALQAYRMQFIDKYGERAEVPVLDLLSPENGLDAPSGYMQPPRAYPFPQQINRPETPQRDRILQLLLAEALNEHALEAELTPQLLQKLERWSPRLEQAPPSLEIYLQIHADSASALDHGQWHAVIGQNCGSPDAGRTFGRFYDLLEDKGMEALQQMVKREEALEPDVIFAELSYLPRNARGANVALRPALRSYEIVVGTTPSVPAERVISLHDLVVGVHNGRFYLRSLRLGKRVIVGQTHMLNSMTAPNVCRFILDIAQDARPGLAPFDWGDLNSAPFLPRVSFKTGPESSLVLSPAQWHLTTETIVPTGTGSDQARWFQGLQSWRARWRVPRYVYITQFDNRLLLDLDHPVMAEELRNELARLQGEAQIQLQELLPDFEHLWLQDEQEGRYFAEIVVPLLRSDALQTQSGTDHEKLEQFSPPTHALTRRERNVYPGEDWIFNKLYASPKQHDELIAGPVRSLIKQLQEQGLIDRWFYLRYNDPEPHLRLRCHASTPEKRGPALQQILQWSLQLAERGLLQRYSLDTYEREVERYGGPDAIELLEQVFTLDSTLTSNLVAAHYARHLTLDPMLTLVFSYEQFFAAWGYDQAQRLQWLQQLQTDKYAWSKEFRAQRKLYCEYFAPRSSASDPDQQKQRQLLLSLLQPYTASLRACGEQVRKLAQGGKLWVPEHELLGSLAHMHKIRFLDLDRQKELQAYAFWHHTLESLRLRPEKSKAAEQEVGIHESGASHEA</sequence>
<evidence type="ECO:0000259" key="1">
    <source>
        <dbReference type="Pfam" id="PF04738"/>
    </source>
</evidence>
<dbReference type="InterPro" id="IPR023809">
    <property type="entry name" value="Thiopep_bacteriocin_synth_dom"/>
</dbReference>